<gene>
    <name evidence="1" type="ORF">EJ065_3279</name>
</gene>
<protein>
    <submittedName>
        <fullName evidence="1">Uncharacterized protein</fullName>
    </submittedName>
</protein>
<sequence length="54" mass="6307">MRRIEPSVRREFGFATDSYDVEMDHKERHVILTRTPALLAERGVANAWVVDTTY</sequence>
<proteinExistence type="predicted"/>
<evidence type="ECO:0000313" key="2">
    <source>
        <dbReference type="Proteomes" id="UP000288758"/>
    </source>
</evidence>
<reference evidence="1 2" key="1">
    <citation type="submission" date="2018-12" db="EMBL/GenBank/DDBJ databases">
        <title>Complete Genome Sequence of the Corallopyronin A producing Myxobacterium Corallococcus coralloides B035.</title>
        <authorList>
            <person name="Bouhired S.M."/>
            <person name="Rupp O."/>
            <person name="Blom J."/>
            <person name="Schaeberle T.F."/>
            <person name="Kehraus S."/>
            <person name="Schiefer A."/>
            <person name="Pfarr K."/>
            <person name="Goesmann A."/>
            <person name="Hoerauf A."/>
            <person name="Koenig G.M."/>
        </authorList>
    </citation>
    <scope>NUCLEOTIDE SEQUENCE [LARGE SCALE GENOMIC DNA]</scope>
    <source>
        <strain evidence="1 2">B035</strain>
    </source>
</reference>
<dbReference type="Proteomes" id="UP000288758">
    <property type="component" value="Chromosome"/>
</dbReference>
<dbReference type="EMBL" id="CP034669">
    <property type="protein sequence ID" value="QAT84842.1"/>
    <property type="molecule type" value="Genomic_DNA"/>
</dbReference>
<organism evidence="1 2">
    <name type="scientific">Corallococcus coralloides</name>
    <name type="common">Myxococcus coralloides</name>
    <dbReference type="NCBI Taxonomy" id="184914"/>
    <lineage>
        <taxon>Bacteria</taxon>
        <taxon>Pseudomonadati</taxon>
        <taxon>Myxococcota</taxon>
        <taxon>Myxococcia</taxon>
        <taxon>Myxococcales</taxon>
        <taxon>Cystobacterineae</taxon>
        <taxon>Myxococcaceae</taxon>
        <taxon>Corallococcus</taxon>
    </lineage>
</organism>
<name>A0A410RSK2_CORCK</name>
<evidence type="ECO:0000313" key="1">
    <source>
        <dbReference type="EMBL" id="QAT84842.1"/>
    </source>
</evidence>
<accession>A0A410RSK2</accession>
<dbReference type="AlphaFoldDB" id="A0A410RSK2"/>